<evidence type="ECO:0000313" key="4">
    <source>
        <dbReference type="Proteomes" id="UP000226431"/>
    </source>
</evidence>
<feature type="compositionally biased region" description="Low complexity" evidence="1">
    <location>
        <begin position="395"/>
        <end position="418"/>
    </location>
</feature>
<feature type="compositionally biased region" description="Basic and acidic residues" evidence="1">
    <location>
        <begin position="370"/>
        <end position="379"/>
    </location>
</feature>
<evidence type="ECO:0000256" key="1">
    <source>
        <dbReference type="SAM" id="MobiDB-lite"/>
    </source>
</evidence>
<proteinExistence type="predicted"/>
<dbReference type="AlphaFoldDB" id="A0A2C5Z229"/>
<dbReference type="OrthoDB" id="4865290at2759"/>
<reference evidence="3 4" key="1">
    <citation type="submission" date="2017-06" db="EMBL/GenBank/DDBJ databases">
        <title>Ant-infecting Ophiocordyceps genomes reveal a high diversity of potential behavioral manipulation genes and a possible major role for enterotoxins.</title>
        <authorList>
            <person name="De Bekker C."/>
            <person name="Evans H.C."/>
            <person name="Brachmann A."/>
            <person name="Hughes D.P."/>
        </authorList>
    </citation>
    <scope>NUCLEOTIDE SEQUENCE [LARGE SCALE GENOMIC DNA]</scope>
    <source>
        <strain evidence="3 4">Map16</strain>
    </source>
</reference>
<comment type="caution">
    <text evidence="3">The sequence shown here is derived from an EMBL/GenBank/DDBJ whole genome shotgun (WGS) entry which is preliminary data.</text>
</comment>
<evidence type="ECO:0000256" key="2">
    <source>
        <dbReference type="SAM" id="SignalP"/>
    </source>
</evidence>
<name>A0A2C5Z229_9HYPO</name>
<feature type="signal peptide" evidence="2">
    <location>
        <begin position="1"/>
        <end position="24"/>
    </location>
</feature>
<dbReference type="Proteomes" id="UP000226431">
    <property type="component" value="Unassembled WGS sequence"/>
</dbReference>
<feature type="region of interest" description="Disordered" evidence="1">
    <location>
        <begin position="370"/>
        <end position="419"/>
    </location>
</feature>
<accession>A0A2C5Z229</accession>
<keyword evidence="2" id="KW-0732">Signal</keyword>
<sequence length="648" mass="71395">MLSNVSAALSVVVLLGTLCSPGSSQGLSDRVVIGYRVVGRELALAYKYYKTLTDTTNFKGSQIGQGPYLTPGYGEWLSTVDSEIFEVSVNKKAWDKIPKYFFSDAQAEAMMSNTQLDDIIRSSGANVDAAKTARISRIPGYDRLLQLNLPFALLNHNDGSLEIRVKPVLWGFPVDFSTFTYLIGEVFQPLDIPTRIRGLATMIGSMTREVRTAASADAMRFHKSRVDNALYTATEAVEKVAGEQQSAAEVEIYRQGRTAYAKFVNTANEKMHELLVEQLKRMPKTSKFLAERLNGLEQMESFVQDMRGHVNSRLNLLHYLKDARITSKMRSPPAAIQLEAEMLEEELGVVQEKSVEIMSTTTEEITRFQEEADSARLESETPPQAPERPQTEAVPPSSKPGSSGMGRPSLDILTTPPGIRRPRPVRIVLGPSLRAALQGALTENLTAYGGAVVFLLEGTVAVTIAFISTAAMITDFLGHNLEDLIEQWATSIAAEKDPVSKEIANKAGVCDLEPTSWLSALECVSSFQKIVEETQVKQINANVEVALQTVQAAAEKLISPEDTNATLIVDVARDGRSPKFSVKRPNAYEEDLMVIIDVDDKGQAITIRPAKGRRRKSKIRYAYGLIRRIVRASVSEALEGKVGSREMW</sequence>
<gene>
    <name evidence="3" type="ORF">CDD80_2001</name>
</gene>
<feature type="chain" id="PRO_5012654532" evidence="2">
    <location>
        <begin position="25"/>
        <end position="648"/>
    </location>
</feature>
<evidence type="ECO:0000313" key="3">
    <source>
        <dbReference type="EMBL" id="PHH75885.1"/>
    </source>
</evidence>
<dbReference type="STRING" id="2004952.A0A2C5Z229"/>
<keyword evidence="4" id="KW-1185">Reference proteome</keyword>
<dbReference type="EMBL" id="NJES01000191">
    <property type="protein sequence ID" value="PHH75885.1"/>
    <property type="molecule type" value="Genomic_DNA"/>
</dbReference>
<protein>
    <submittedName>
        <fullName evidence="3">Uncharacterized protein</fullName>
    </submittedName>
</protein>
<organism evidence="3 4">
    <name type="scientific">Ophiocordyceps camponoti-rufipedis</name>
    <dbReference type="NCBI Taxonomy" id="2004952"/>
    <lineage>
        <taxon>Eukaryota</taxon>
        <taxon>Fungi</taxon>
        <taxon>Dikarya</taxon>
        <taxon>Ascomycota</taxon>
        <taxon>Pezizomycotina</taxon>
        <taxon>Sordariomycetes</taxon>
        <taxon>Hypocreomycetidae</taxon>
        <taxon>Hypocreales</taxon>
        <taxon>Ophiocordycipitaceae</taxon>
        <taxon>Ophiocordyceps</taxon>
    </lineage>
</organism>